<sequence>MGKNKSKKKQVTHYQKMISNMKKLDNYLKAEMLVAKKKKSNNNDKQKEK</sequence>
<protein>
    <submittedName>
        <fullName evidence="1">Uncharacterized protein</fullName>
    </submittedName>
</protein>
<accession>A0A923RP44</accession>
<evidence type="ECO:0000313" key="1">
    <source>
        <dbReference type="EMBL" id="MBC5688109.1"/>
    </source>
</evidence>
<keyword evidence="2" id="KW-1185">Reference proteome</keyword>
<dbReference type="AlphaFoldDB" id="A0A923RP44"/>
<evidence type="ECO:0000313" key="2">
    <source>
        <dbReference type="Proteomes" id="UP000652477"/>
    </source>
</evidence>
<name>A0A923RP44_9FIRM</name>
<comment type="caution">
    <text evidence="1">The sequence shown here is derived from an EMBL/GenBank/DDBJ whole genome shotgun (WGS) entry which is preliminary data.</text>
</comment>
<reference evidence="1" key="1">
    <citation type="submission" date="2020-08" db="EMBL/GenBank/DDBJ databases">
        <title>Genome public.</title>
        <authorList>
            <person name="Liu C."/>
            <person name="Sun Q."/>
        </authorList>
    </citation>
    <scope>NUCLEOTIDE SEQUENCE</scope>
    <source>
        <strain evidence="1">NSJ-55</strain>
    </source>
</reference>
<dbReference type="RefSeq" id="WP_186874743.1">
    <property type="nucleotide sequence ID" value="NZ_JACOPF010000001.1"/>
</dbReference>
<organism evidence="1 2">
    <name type="scientific">Mediterraneibacter hominis</name>
    <dbReference type="NCBI Taxonomy" id="2763054"/>
    <lineage>
        <taxon>Bacteria</taxon>
        <taxon>Bacillati</taxon>
        <taxon>Bacillota</taxon>
        <taxon>Clostridia</taxon>
        <taxon>Lachnospirales</taxon>
        <taxon>Lachnospiraceae</taxon>
        <taxon>Mediterraneibacter</taxon>
    </lineage>
</organism>
<proteinExistence type="predicted"/>
<dbReference type="EMBL" id="JACOPF010000001">
    <property type="protein sequence ID" value="MBC5688109.1"/>
    <property type="molecule type" value="Genomic_DNA"/>
</dbReference>
<gene>
    <name evidence="1" type="ORF">H8S37_04065</name>
</gene>
<dbReference type="Proteomes" id="UP000652477">
    <property type="component" value="Unassembled WGS sequence"/>
</dbReference>